<feature type="transmembrane region" description="Helical" evidence="2">
    <location>
        <begin position="120"/>
        <end position="142"/>
    </location>
</feature>
<dbReference type="Proteomes" id="UP000005408">
    <property type="component" value="Unassembled WGS sequence"/>
</dbReference>
<proteinExistence type="predicted"/>
<keyword evidence="4" id="KW-1185">Reference proteome</keyword>
<keyword evidence="2" id="KW-1133">Transmembrane helix</keyword>
<keyword evidence="2" id="KW-0812">Transmembrane</keyword>
<dbReference type="EnsemblMetazoa" id="G35146.2">
    <property type="protein sequence ID" value="G35146.2:cds"/>
    <property type="gene ID" value="G35146"/>
</dbReference>
<evidence type="ECO:0000313" key="3">
    <source>
        <dbReference type="EnsemblMetazoa" id="G35146.2:cds"/>
    </source>
</evidence>
<sequence length="228" mass="25739">MPSSSFRICSIPSCCKFVYITAPKDINITRIDLGSCATRQDKQLYTVYYNNNQSKQTLYENRCCKGDIYVYYDYLPHESPRTTLPTTRTGIRAASSTHSGTPLSTGPPDVSILSDPKNTFVLVIIFVSLALLIILGVCALLYRRFRKSRSAPVEEFTDHCDYLVIEESRITTHNYSVIEATNGSYPQQEHNPYTTILSSTSIPCQSSEYETVQINTEPDNLRGWVHVP</sequence>
<organism evidence="3 4">
    <name type="scientific">Magallana gigas</name>
    <name type="common">Pacific oyster</name>
    <name type="synonym">Crassostrea gigas</name>
    <dbReference type="NCBI Taxonomy" id="29159"/>
    <lineage>
        <taxon>Eukaryota</taxon>
        <taxon>Metazoa</taxon>
        <taxon>Spiralia</taxon>
        <taxon>Lophotrochozoa</taxon>
        <taxon>Mollusca</taxon>
        <taxon>Bivalvia</taxon>
        <taxon>Autobranchia</taxon>
        <taxon>Pteriomorphia</taxon>
        <taxon>Ostreida</taxon>
        <taxon>Ostreoidea</taxon>
        <taxon>Ostreidae</taxon>
        <taxon>Magallana</taxon>
    </lineage>
</organism>
<evidence type="ECO:0000256" key="1">
    <source>
        <dbReference type="SAM" id="MobiDB-lite"/>
    </source>
</evidence>
<keyword evidence="2" id="KW-0472">Membrane</keyword>
<feature type="compositionally biased region" description="Polar residues" evidence="1">
    <location>
        <begin position="85"/>
        <end position="104"/>
    </location>
</feature>
<protein>
    <submittedName>
        <fullName evidence="3">Uncharacterized protein</fullName>
    </submittedName>
</protein>
<feature type="region of interest" description="Disordered" evidence="1">
    <location>
        <begin position="85"/>
        <end position="107"/>
    </location>
</feature>
<name>A0A8W8MYB0_MAGGI</name>
<reference evidence="3" key="1">
    <citation type="submission" date="2022-08" db="UniProtKB">
        <authorList>
            <consortium name="EnsemblMetazoa"/>
        </authorList>
    </citation>
    <scope>IDENTIFICATION</scope>
    <source>
        <strain evidence="3">05x7-T-G4-1.051#20</strain>
    </source>
</reference>
<dbReference type="AlphaFoldDB" id="A0A8W8MYB0"/>
<evidence type="ECO:0000256" key="2">
    <source>
        <dbReference type="SAM" id="Phobius"/>
    </source>
</evidence>
<evidence type="ECO:0000313" key="4">
    <source>
        <dbReference type="Proteomes" id="UP000005408"/>
    </source>
</evidence>
<accession>A0A8W8MYB0</accession>